<sequence length="483" mass="53250">MSESAPLRHLLEPGEYRVQWTIPSREGGEITLEGDLELIADRPPRAHAYGEIPDTYSTGGPGERVASFPQSYAGGLVRGHLLNGQHVLLVDTTIDIVFPERAVLHARAALVGRDPAPKGDLSVTKVKAQVEALDAVTAIPPIRKTKVPMQVPPGKRHLDWSWKAYGHPDSTQTWADADAAVEIRFLNSYSAADWYAFRVTFSPVVLITPSVPLTFDAVFDDWIEPLRRIISLSTGRRERLTYVSVTLAGESATTTDDEEAPEFQVYGSAIHQDPYASRGADAGRLSPVFRFSPQGMSLLRMLRRWQELAAGHHPLLESYASLMYARDQHPRSRLLLLIQAIEGLYGYETADAYQSRRQAHQARREEILAHLAQSQDEDTMRFVKKHLLKSPPASLEEALGKTLKAAPVNIVPVLKATPLLAGHESVPTGLRVIRNDLAHGNRGYPAEDLYEIVGPLDGVVRAKLLGALGCGESIQRRAQEKSA</sequence>
<reference evidence="1 2" key="1">
    <citation type="submission" date="2019-08" db="EMBL/GenBank/DDBJ databases">
        <authorList>
            <person name="Dong K."/>
        </authorList>
    </citation>
    <scope>NUCLEOTIDE SEQUENCE [LARGE SCALE GENOMIC DNA]</scope>
    <source>
        <strain evidence="1 2">K-1</strain>
    </source>
</reference>
<dbReference type="AlphaFoldDB" id="A0A5C8I8T6"/>
<dbReference type="RefSeq" id="WP_147051488.1">
    <property type="nucleotide sequence ID" value="NZ_BKAH01000022.1"/>
</dbReference>
<evidence type="ECO:0000313" key="1">
    <source>
        <dbReference type="EMBL" id="TXK14384.1"/>
    </source>
</evidence>
<comment type="caution">
    <text evidence="1">The sequence shown here is derived from an EMBL/GenBank/DDBJ whole genome shotgun (WGS) entry which is preliminary data.</text>
</comment>
<accession>A0A5C8I8T6</accession>
<evidence type="ECO:0000313" key="2">
    <source>
        <dbReference type="Proteomes" id="UP000321949"/>
    </source>
</evidence>
<dbReference type="Proteomes" id="UP000321949">
    <property type="component" value="Unassembled WGS sequence"/>
</dbReference>
<proteinExistence type="predicted"/>
<dbReference type="EMBL" id="VRSX01000002">
    <property type="protein sequence ID" value="TXK14384.1"/>
    <property type="molecule type" value="Genomic_DNA"/>
</dbReference>
<dbReference type="OrthoDB" id="4510694at2"/>
<organism evidence="1 2">
    <name type="scientific">Microbacterium saccharophilum</name>
    <dbReference type="NCBI Taxonomy" id="1213358"/>
    <lineage>
        <taxon>Bacteria</taxon>
        <taxon>Bacillati</taxon>
        <taxon>Actinomycetota</taxon>
        <taxon>Actinomycetes</taxon>
        <taxon>Micrococcales</taxon>
        <taxon>Microbacteriaceae</taxon>
        <taxon>Microbacterium</taxon>
    </lineage>
</organism>
<keyword evidence="2" id="KW-1185">Reference proteome</keyword>
<name>A0A5C8I8T6_9MICO</name>
<protein>
    <submittedName>
        <fullName evidence="1">Uncharacterized protein</fullName>
    </submittedName>
</protein>
<gene>
    <name evidence="1" type="ORF">FVP74_07440</name>
</gene>